<comment type="similarity">
    <text evidence="1 3">Belongs to the pirin family.</text>
</comment>
<dbReference type="OrthoDB" id="9780903at2"/>
<protein>
    <recommendedName>
        <fullName evidence="8">Pirin N-terminal domain-containing protein</fullName>
    </recommendedName>
</protein>
<evidence type="ECO:0000313" key="6">
    <source>
        <dbReference type="EMBL" id="RKS87787.1"/>
    </source>
</evidence>
<accession>A0A495RJU1</accession>
<comment type="cofactor">
    <cofactor evidence="2">
        <name>Fe cation</name>
        <dbReference type="ChEBI" id="CHEBI:24875"/>
    </cofactor>
    <text evidence="2">Binds 1 Fe cation per subunit.</text>
</comment>
<dbReference type="InterPro" id="IPR003829">
    <property type="entry name" value="Pirin_N_dom"/>
</dbReference>
<evidence type="ECO:0000256" key="2">
    <source>
        <dbReference type="PIRSR" id="PIRSR006232-1"/>
    </source>
</evidence>
<evidence type="ECO:0000256" key="1">
    <source>
        <dbReference type="ARBA" id="ARBA00008416"/>
    </source>
</evidence>
<comment type="caution">
    <text evidence="6">The sequence shown here is derived from an EMBL/GenBank/DDBJ whole genome shotgun (WGS) entry which is preliminary data.</text>
</comment>
<feature type="domain" description="Quercetin 2,3-dioxygenase C-terminal cupin" evidence="5">
    <location>
        <begin position="152"/>
        <end position="232"/>
    </location>
</feature>
<evidence type="ECO:0000259" key="5">
    <source>
        <dbReference type="Pfam" id="PF17954"/>
    </source>
</evidence>
<dbReference type="EMBL" id="RBWY01000001">
    <property type="protein sequence ID" value="RKS87787.1"/>
    <property type="molecule type" value="Genomic_DNA"/>
</dbReference>
<gene>
    <name evidence="6" type="ORF">DES39_1031</name>
</gene>
<dbReference type="PIRSF" id="PIRSF006232">
    <property type="entry name" value="Pirin"/>
    <property type="match status" value="1"/>
</dbReference>
<evidence type="ECO:0008006" key="8">
    <source>
        <dbReference type="Google" id="ProtNLM"/>
    </source>
</evidence>
<dbReference type="Proteomes" id="UP000278542">
    <property type="component" value="Unassembled WGS sequence"/>
</dbReference>
<dbReference type="InterPro" id="IPR011051">
    <property type="entry name" value="RmlC_Cupin_sf"/>
</dbReference>
<dbReference type="GO" id="GO:0046872">
    <property type="term" value="F:metal ion binding"/>
    <property type="evidence" value="ECO:0007669"/>
    <property type="project" value="UniProtKB-KW"/>
</dbReference>
<dbReference type="InterPro" id="IPR012093">
    <property type="entry name" value="Pirin"/>
</dbReference>
<dbReference type="CDD" id="cd02910">
    <property type="entry name" value="cupin_Yhhw_N"/>
    <property type="match status" value="1"/>
</dbReference>
<feature type="domain" description="Pirin N-terminal" evidence="4">
    <location>
        <begin position="11"/>
        <end position="118"/>
    </location>
</feature>
<dbReference type="InterPro" id="IPR041602">
    <property type="entry name" value="Quercetinase_C"/>
</dbReference>
<feature type="binding site" evidence="2">
    <location>
        <position position="103"/>
    </location>
    <ligand>
        <name>Fe cation</name>
        <dbReference type="ChEBI" id="CHEBI:24875"/>
    </ligand>
</feature>
<dbReference type="RefSeq" id="WP_121144658.1">
    <property type="nucleotide sequence ID" value="NZ_RBWY01000001.1"/>
</dbReference>
<keyword evidence="2" id="KW-0479">Metal-binding</keyword>
<feature type="binding site" evidence="2">
    <location>
        <position position="57"/>
    </location>
    <ligand>
        <name>Fe cation</name>
        <dbReference type="ChEBI" id="CHEBI:24875"/>
    </ligand>
</feature>
<evidence type="ECO:0000259" key="4">
    <source>
        <dbReference type="Pfam" id="PF02678"/>
    </source>
</evidence>
<dbReference type="Pfam" id="PF17954">
    <property type="entry name" value="Pirin_C_2"/>
    <property type="match status" value="1"/>
</dbReference>
<dbReference type="SUPFAM" id="SSF51182">
    <property type="entry name" value="RmlC-like cupins"/>
    <property type="match status" value="1"/>
</dbReference>
<organism evidence="6 7">
    <name type="scientific">Orbus hercynius</name>
    <dbReference type="NCBI Taxonomy" id="593135"/>
    <lineage>
        <taxon>Bacteria</taxon>
        <taxon>Pseudomonadati</taxon>
        <taxon>Pseudomonadota</taxon>
        <taxon>Gammaproteobacteria</taxon>
        <taxon>Orbales</taxon>
        <taxon>Orbaceae</taxon>
        <taxon>Orbus</taxon>
    </lineage>
</organism>
<proteinExistence type="inferred from homology"/>
<dbReference type="PANTHER" id="PTHR43212:SF3">
    <property type="entry name" value="QUERCETIN 2,3-DIOXYGENASE"/>
    <property type="match status" value="1"/>
</dbReference>
<keyword evidence="2" id="KW-0408">Iron</keyword>
<feature type="binding site" evidence="2">
    <location>
        <position position="101"/>
    </location>
    <ligand>
        <name>Fe cation</name>
        <dbReference type="ChEBI" id="CHEBI:24875"/>
    </ligand>
</feature>
<keyword evidence="7" id="KW-1185">Reference proteome</keyword>
<sequence>MIEIRPYAQLGSAQYPWLETKHHFSFANYYDDERMHWGKLRVWNDDTIAPESGFPLHPHRDMEIITYVYQGAITHTDSMGNNGRTEAGDVQVMSAGTGVRHSEYNLEDETTKLFQIWIMPDKIGNTPAWGTKRFPKAANQAHFKILASGFAEDESQNSLPIQTSGRVLAVTLHAGQSAVYNVQVGHYIYLVAVKGQYQVNGYQANARDGVAIKNEQALTIEALEHTEIIMVDTF</sequence>
<name>A0A495RJU1_9GAMM</name>
<feature type="binding site" evidence="2">
    <location>
        <position position="59"/>
    </location>
    <ligand>
        <name>Fe cation</name>
        <dbReference type="ChEBI" id="CHEBI:24875"/>
    </ligand>
</feature>
<dbReference type="Pfam" id="PF02678">
    <property type="entry name" value="Pirin"/>
    <property type="match status" value="1"/>
</dbReference>
<dbReference type="PANTHER" id="PTHR43212">
    <property type="entry name" value="QUERCETIN 2,3-DIOXYGENASE"/>
    <property type="match status" value="1"/>
</dbReference>
<dbReference type="AlphaFoldDB" id="A0A495RJU1"/>
<dbReference type="InterPro" id="IPR014710">
    <property type="entry name" value="RmlC-like_jellyroll"/>
</dbReference>
<evidence type="ECO:0000313" key="7">
    <source>
        <dbReference type="Proteomes" id="UP000278542"/>
    </source>
</evidence>
<evidence type="ECO:0000256" key="3">
    <source>
        <dbReference type="RuleBase" id="RU003457"/>
    </source>
</evidence>
<dbReference type="Gene3D" id="2.60.120.10">
    <property type="entry name" value="Jelly Rolls"/>
    <property type="match status" value="2"/>
</dbReference>
<reference evidence="6 7" key="1">
    <citation type="submission" date="2018-10" db="EMBL/GenBank/DDBJ databases">
        <title>Genomic Encyclopedia of Type Strains, Phase IV (KMG-IV): sequencing the most valuable type-strain genomes for metagenomic binning, comparative biology and taxonomic classification.</title>
        <authorList>
            <person name="Goeker M."/>
        </authorList>
    </citation>
    <scope>NUCLEOTIDE SEQUENCE [LARGE SCALE GENOMIC DNA]</scope>
    <source>
        <strain evidence="6 7">DSM 22228</strain>
    </source>
</reference>